<feature type="region of interest" description="Disordered" evidence="15">
    <location>
        <begin position="1"/>
        <end position="27"/>
    </location>
</feature>
<protein>
    <submittedName>
        <fullName evidence="19">Protein involved in polysaccharide export with SLBB domain</fullName>
    </submittedName>
</protein>
<feature type="domain" description="Soluble ligand binding" evidence="17">
    <location>
        <begin position="361"/>
        <end position="405"/>
    </location>
</feature>
<dbReference type="AlphaFoldDB" id="A0A316AP82"/>
<gene>
    <name evidence="19" type="ORF">CLV98_102120</name>
</gene>
<feature type="domain" description="SLBB" evidence="18">
    <location>
        <begin position="444"/>
        <end position="536"/>
    </location>
</feature>
<evidence type="ECO:0000256" key="15">
    <source>
        <dbReference type="SAM" id="MobiDB-lite"/>
    </source>
</evidence>
<evidence type="ECO:0000256" key="11">
    <source>
        <dbReference type="ARBA" id="ARBA00023136"/>
    </source>
</evidence>
<evidence type="ECO:0000256" key="3">
    <source>
        <dbReference type="ARBA" id="ARBA00022448"/>
    </source>
</evidence>
<evidence type="ECO:0000313" key="20">
    <source>
        <dbReference type="Proteomes" id="UP000245880"/>
    </source>
</evidence>
<keyword evidence="3" id="KW-0813">Transport</keyword>
<dbReference type="Pfam" id="PF10531">
    <property type="entry name" value="SLBB"/>
    <property type="match status" value="2"/>
</dbReference>
<evidence type="ECO:0000256" key="12">
    <source>
        <dbReference type="ARBA" id="ARBA00023139"/>
    </source>
</evidence>
<evidence type="ECO:0000256" key="4">
    <source>
        <dbReference type="ARBA" id="ARBA00022452"/>
    </source>
</evidence>
<reference evidence="19 20" key="1">
    <citation type="submission" date="2018-03" db="EMBL/GenBank/DDBJ databases">
        <title>Genomic Encyclopedia of Archaeal and Bacterial Type Strains, Phase II (KMG-II): from individual species to whole genera.</title>
        <authorList>
            <person name="Goeker M."/>
        </authorList>
    </citation>
    <scope>NUCLEOTIDE SEQUENCE [LARGE SCALE GENOMIC DNA]</scope>
    <source>
        <strain evidence="19 20">DSM 100346</strain>
    </source>
</reference>
<feature type="domain" description="Polysaccharide export protein N-terminal" evidence="16">
    <location>
        <begin position="187"/>
        <end position="250"/>
    </location>
</feature>
<evidence type="ECO:0000256" key="5">
    <source>
        <dbReference type="ARBA" id="ARBA00022597"/>
    </source>
</evidence>
<dbReference type="Pfam" id="PF22461">
    <property type="entry name" value="SLBB_2"/>
    <property type="match status" value="2"/>
</dbReference>
<evidence type="ECO:0000256" key="9">
    <source>
        <dbReference type="ARBA" id="ARBA00023065"/>
    </source>
</evidence>
<dbReference type="GO" id="GO:0015159">
    <property type="term" value="F:polysaccharide transmembrane transporter activity"/>
    <property type="evidence" value="ECO:0007669"/>
    <property type="project" value="InterPro"/>
</dbReference>
<evidence type="ECO:0000256" key="2">
    <source>
        <dbReference type="ARBA" id="ARBA00009450"/>
    </source>
</evidence>
<evidence type="ECO:0000256" key="14">
    <source>
        <dbReference type="ARBA" id="ARBA00023288"/>
    </source>
</evidence>
<dbReference type="Pfam" id="PF02563">
    <property type="entry name" value="Poly_export"/>
    <property type="match status" value="1"/>
</dbReference>
<keyword evidence="4" id="KW-1134">Transmembrane beta strand</keyword>
<feature type="region of interest" description="Disordered" evidence="15">
    <location>
        <begin position="67"/>
        <end position="146"/>
    </location>
</feature>
<dbReference type="InterPro" id="IPR019554">
    <property type="entry name" value="Soluble_ligand-bd"/>
</dbReference>
<dbReference type="Gene3D" id="3.10.560.10">
    <property type="entry name" value="Outer membrane lipoprotein wza domain like"/>
    <property type="match status" value="6"/>
</dbReference>
<dbReference type="EMBL" id="QGDT01000002">
    <property type="protein sequence ID" value="PWJ59288.1"/>
    <property type="molecule type" value="Genomic_DNA"/>
</dbReference>
<dbReference type="GO" id="GO:0046930">
    <property type="term" value="C:pore complex"/>
    <property type="evidence" value="ECO:0007669"/>
    <property type="project" value="UniProtKB-KW"/>
</dbReference>
<comment type="caution">
    <text evidence="19">The sequence shown here is derived from an EMBL/GenBank/DDBJ whole genome shotgun (WGS) entry which is preliminary data.</text>
</comment>
<comment type="subcellular location">
    <subcellularLocation>
        <location evidence="1">Cell outer membrane</location>
        <topology evidence="1">Multi-pass membrane protein</topology>
    </subcellularLocation>
</comment>
<comment type="similarity">
    <text evidence="2">Belongs to the BexD/CtrA/VexA family.</text>
</comment>
<evidence type="ECO:0000313" key="19">
    <source>
        <dbReference type="EMBL" id="PWJ59288.1"/>
    </source>
</evidence>
<keyword evidence="10" id="KW-0626">Porin</keyword>
<keyword evidence="6" id="KW-0812">Transmembrane</keyword>
<evidence type="ECO:0000256" key="7">
    <source>
        <dbReference type="ARBA" id="ARBA00022729"/>
    </source>
</evidence>
<evidence type="ECO:0000259" key="18">
    <source>
        <dbReference type="Pfam" id="PF22461"/>
    </source>
</evidence>
<dbReference type="InterPro" id="IPR054765">
    <property type="entry name" value="SLBB_dom"/>
</dbReference>
<keyword evidence="11" id="KW-0472">Membrane</keyword>
<feature type="compositionally biased region" description="Polar residues" evidence="15">
    <location>
        <begin position="82"/>
        <end position="139"/>
    </location>
</feature>
<keyword evidence="13" id="KW-0998">Cell outer membrane</keyword>
<feature type="domain" description="SLBB" evidence="18">
    <location>
        <begin position="277"/>
        <end position="354"/>
    </location>
</feature>
<feature type="compositionally biased region" description="Low complexity" evidence="15">
    <location>
        <begin position="67"/>
        <end position="81"/>
    </location>
</feature>
<evidence type="ECO:0000259" key="16">
    <source>
        <dbReference type="Pfam" id="PF02563"/>
    </source>
</evidence>
<sequence>MKTKYTRKRSSDCKSNKSNDGLTKFMRNPGTITQYMNRIKLVSRRKHIFSYLLCFLLTIPAFSQVTAPTTGPASTGGQTQAPTQSGNTRGTTQGNSQQGVPTNQTNNPQGKTNAQVGNDGNATDGQNAQEGNDQGQNVDDQGKVNRGTTNALSAAEEAKQVLRNKIYGYSIFANKNFNPIPEFQISTPTNYIVGSGDQLNVYLYNYAEATFELLVNRDGFVTIPKVGNVYVAGRTIEEVRKILIDKLARFTPGLIGNGGQTAQTKLMVTLGEVRTIKAYVSGEVINPGSYELTSLSSAFNALYLAGGPNEIGSFRDIRVVRAGKVITHLDIYDFLSNGKIDGDVRLQDNDNVIVGYYLKRVEIDGLVKRPGLFEMKPGETLQDLINYAGGFSDKAYRGRLKIERITSTERRIVDVPEAQYGQFELLTGDLVHVETVLDRFENIVTIEGAVMRPGNYALENSATLKQLVENAQGLREDAFVGRVNVLRTRTDLTIENISLNFADILNGTVPDLILNRLDQVVIPSKFEMAQSAVITVEGEVNNPKITENEGQFAYTSNMTLEDALLLAGGLKESAYASEVEVVRRKRNSPAGAANAQIAEVYKFNVDRDLTLNSNESNFVLFPFDQIIVRKSPNYVEQQSVFLEGEVLVTGPFSIINKNDKISDIINRAGGLTELAYPEGATLLRRTVVTSLQEATDYLAEEASEQSIKEGRIIGDQPNVKEESIGIKLKSILKNPGSFEDLVVQEGDIIRVPKRLETVQVNGAVLYPTTVKYGKGLNFTDYISQSGGFTVSSLRKSSYIKYPNGNIDRTRRFLFFNVYPKVEPGSELFIPQRAAPSLTPQQAIQTTTGILSSVMTLVVTILAFRTIQ</sequence>
<dbReference type="GO" id="GO:0015288">
    <property type="term" value="F:porin activity"/>
    <property type="evidence" value="ECO:0007669"/>
    <property type="project" value="UniProtKB-KW"/>
</dbReference>
<evidence type="ECO:0000256" key="10">
    <source>
        <dbReference type="ARBA" id="ARBA00023114"/>
    </source>
</evidence>
<name>A0A316AP82_9BACT</name>
<keyword evidence="14" id="KW-0449">Lipoprotein</keyword>
<keyword evidence="20" id="KW-1185">Reference proteome</keyword>
<dbReference type="GO" id="GO:0009279">
    <property type="term" value="C:cell outer membrane"/>
    <property type="evidence" value="ECO:0007669"/>
    <property type="project" value="UniProtKB-SubCell"/>
</dbReference>
<evidence type="ECO:0000256" key="1">
    <source>
        <dbReference type="ARBA" id="ARBA00004571"/>
    </source>
</evidence>
<dbReference type="PANTHER" id="PTHR33619">
    <property type="entry name" value="POLYSACCHARIDE EXPORT PROTEIN GFCE-RELATED"/>
    <property type="match status" value="1"/>
</dbReference>
<organism evidence="19 20">
    <name type="scientific">Dyadobacter jejuensis</name>
    <dbReference type="NCBI Taxonomy" id="1082580"/>
    <lineage>
        <taxon>Bacteria</taxon>
        <taxon>Pseudomonadati</taxon>
        <taxon>Bacteroidota</taxon>
        <taxon>Cytophagia</taxon>
        <taxon>Cytophagales</taxon>
        <taxon>Spirosomataceae</taxon>
        <taxon>Dyadobacter</taxon>
    </lineage>
</organism>
<keyword evidence="7" id="KW-0732">Signal</keyword>
<dbReference type="Gene3D" id="3.30.1950.10">
    <property type="entry name" value="wza like domain"/>
    <property type="match status" value="1"/>
</dbReference>
<keyword evidence="12" id="KW-0564">Palmitate</keyword>
<evidence type="ECO:0000256" key="13">
    <source>
        <dbReference type="ARBA" id="ARBA00023237"/>
    </source>
</evidence>
<evidence type="ECO:0000256" key="6">
    <source>
        <dbReference type="ARBA" id="ARBA00022692"/>
    </source>
</evidence>
<dbReference type="GO" id="GO:0006811">
    <property type="term" value="P:monoatomic ion transport"/>
    <property type="evidence" value="ECO:0007669"/>
    <property type="project" value="UniProtKB-KW"/>
</dbReference>
<proteinExistence type="inferred from homology"/>
<accession>A0A316AP82</accession>
<dbReference type="InterPro" id="IPR003715">
    <property type="entry name" value="Poly_export_N"/>
</dbReference>
<dbReference type="PANTHER" id="PTHR33619:SF3">
    <property type="entry name" value="POLYSACCHARIDE EXPORT PROTEIN GFCE-RELATED"/>
    <property type="match status" value="1"/>
</dbReference>
<feature type="domain" description="Soluble ligand binding" evidence="17">
    <location>
        <begin position="758"/>
        <end position="792"/>
    </location>
</feature>
<keyword evidence="8" id="KW-0625">Polysaccharide transport</keyword>
<dbReference type="InterPro" id="IPR049712">
    <property type="entry name" value="Poly_export"/>
</dbReference>
<evidence type="ECO:0000259" key="17">
    <source>
        <dbReference type="Pfam" id="PF10531"/>
    </source>
</evidence>
<keyword evidence="9" id="KW-0406">Ion transport</keyword>
<keyword evidence="5" id="KW-0762">Sugar transport</keyword>
<dbReference type="SUPFAM" id="SSF142984">
    <property type="entry name" value="Nqo1 middle domain-like"/>
    <property type="match status" value="1"/>
</dbReference>
<dbReference type="Proteomes" id="UP000245880">
    <property type="component" value="Unassembled WGS sequence"/>
</dbReference>
<evidence type="ECO:0000256" key="8">
    <source>
        <dbReference type="ARBA" id="ARBA00023047"/>
    </source>
</evidence>